<dbReference type="AlphaFoldDB" id="A0A0F9VW93"/>
<evidence type="ECO:0008006" key="2">
    <source>
        <dbReference type="Google" id="ProtNLM"/>
    </source>
</evidence>
<organism evidence="1">
    <name type="scientific">marine sediment metagenome</name>
    <dbReference type="NCBI Taxonomy" id="412755"/>
    <lineage>
        <taxon>unclassified sequences</taxon>
        <taxon>metagenomes</taxon>
        <taxon>ecological metagenomes</taxon>
    </lineage>
</organism>
<sequence>MKCPICKGKGIIDKPNGINANVALKHEAVAILYKEGYGIRQIQRLLNYKSPRSVQVILMQAE</sequence>
<gene>
    <name evidence="1" type="ORF">LCGC14_0434600</name>
</gene>
<name>A0A0F9VW93_9ZZZZ</name>
<accession>A0A0F9VW93</accession>
<dbReference type="EMBL" id="LAZR01000412">
    <property type="protein sequence ID" value="KKN70013.1"/>
    <property type="molecule type" value="Genomic_DNA"/>
</dbReference>
<protein>
    <recommendedName>
        <fullName evidence="2">Resolvase HTH domain-containing protein</fullName>
    </recommendedName>
</protein>
<comment type="caution">
    <text evidence="1">The sequence shown here is derived from an EMBL/GenBank/DDBJ whole genome shotgun (WGS) entry which is preliminary data.</text>
</comment>
<evidence type="ECO:0000313" key="1">
    <source>
        <dbReference type="EMBL" id="KKN70013.1"/>
    </source>
</evidence>
<reference evidence="1" key="1">
    <citation type="journal article" date="2015" name="Nature">
        <title>Complex archaea that bridge the gap between prokaryotes and eukaryotes.</title>
        <authorList>
            <person name="Spang A."/>
            <person name="Saw J.H."/>
            <person name="Jorgensen S.L."/>
            <person name="Zaremba-Niedzwiedzka K."/>
            <person name="Martijn J."/>
            <person name="Lind A.E."/>
            <person name="van Eijk R."/>
            <person name="Schleper C."/>
            <person name="Guy L."/>
            <person name="Ettema T.J."/>
        </authorList>
    </citation>
    <scope>NUCLEOTIDE SEQUENCE</scope>
</reference>
<proteinExistence type="predicted"/>